<dbReference type="AlphaFoldDB" id="A0A7S1R5P0"/>
<feature type="compositionally biased region" description="Low complexity" evidence="1">
    <location>
        <begin position="126"/>
        <end position="147"/>
    </location>
</feature>
<feature type="compositionally biased region" description="Polar residues" evidence="1">
    <location>
        <begin position="148"/>
        <end position="158"/>
    </location>
</feature>
<evidence type="ECO:0000313" key="2">
    <source>
        <dbReference type="EMBL" id="CAD9156937.1"/>
    </source>
</evidence>
<feature type="compositionally biased region" description="Basic and acidic residues" evidence="1">
    <location>
        <begin position="12"/>
        <end position="41"/>
    </location>
</feature>
<sequence length="172" mass="18929">MGCAGSVESEAETPRRVRKEVRPAEEDGSRGSNDSKYREEQDSSASSSGRQSQTTAALPPRERAQVEAIKQRRRSLGRPCSLAADDTMRHYRLVTGNIRDDDDYYDASRIRVRSGSTMSWCDESTSSEGGSPLLSRRSSMRRASFSSTGLRKSVSFSAAPTGPKWRPSACVK</sequence>
<dbReference type="EMBL" id="HBGF01053798">
    <property type="protein sequence ID" value="CAD9156937.1"/>
    <property type="molecule type" value="Transcribed_RNA"/>
</dbReference>
<protein>
    <submittedName>
        <fullName evidence="2">Uncharacterized protein</fullName>
    </submittedName>
</protein>
<feature type="region of interest" description="Disordered" evidence="1">
    <location>
        <begin position="116"/>
        <end position="172"/>
    </location>
</feature>
<evidence type="ECO:0000256" key="1">
    <source>
        <dbReference type="SAM" id="MobiDB-lite"/>
    </source>
</evidence>
<accession>A0A7S1R5P0</accession>
<reference evidence="2" key="1">
    <citation type="submission" date="2021-01" db="EMBL/GenBank/DDBJ databases">
        <authorList>
            <person name="Corre E."/>
            <person name="Pelletier E."/>
            <person name="Niang G."/>
            <person name="Scheremetjew M."/>
            <person name="Finn R."/>
            <person name="Kale V."/>
            <person name="Holt S."/>
            <person name="Cochrane G."/>
            <person name="Meng A."/>
            <person name="Brown T."/>
            <person name="Cohen L."/>
        </authorList>
    </citation>
    <scope>NUCLEOTIDE SEQUENCE</scope>
    <source>
        <strain evidence="2">CCAP 1951/1</strain>
    </source>
</reference>
<name>A0A7S1R5P0_NEODS</name>
<feature type="region of interest" description="Disordered" evidence="1">
    <location>
        <begin position="1"/>
        <end position="84"/>
    </location>
</feature>
<gene>
    <name evidence="2" type="ORF">NDES1114_LOCUS35985</name>
</gene>
<proteinExistence type="predicted"/>
<organism evidence="2">
    <name type="scientific">Neobodo designis</name>
    <name type="common">Flagellated protozoan</name>
    <name type="synonym">Bodo designis</name>
    <dbReference type="NCBI Taxonomy" id="312471"/>
    <lineage>
        <taxon>Eukaryota</taxon>
        <taxon>Discoba</taxon>
        <taxon>Euglenozoa</taxon>
        <taxon>Kinetoplastea</taxon>
        <taxon>Metakinetoplastina</taxon>
        <taxon>Neobodonida</taxon>
        <taxon>Neobodo</taxon>
    </lineage>
</organism>
<feature type="compositionally biased region" description="Low complexity" evidence="1">
    <location>
        <begin position="43"/>
        <end position="57"/>
    </location>
</feature>